<name>A0A2B7YBJ8_9EURO</name>
<dbReference type="EMBL" id="PDNB01000004">
    <property type="protein sequence ID" value="PGH18403.1"/>
    <property type="molecule type" value="Genomic_DNA"/>
</dbReference>
<gene>
    <name evidence="2" type="ORF">AJ79_00472</name>
</gene>
<dbReference type="Proteomes" id="UP000223968">
    <property type="component" value="Unassembled WGS sequence"/>
</dbReference>
<keyword evidence="3" id="KW-1185">Reference proteome</keyword>
<dbReference type="PANTHER" id="PTHR36182:SF1">
    <property type="entry name" value="PROTEIN, PUTATIVE (AFU_ORTHOLOGUE AFUA_6G10930)-RELATED"/>
    <property type="match status" value="1"/>
</dbReference>
<organism evidence="2 3">
    <name type="scientific">Helicocarpus griseus UAMH5409</name>
    <dbReference type="NCBI Taxonomy" id="1447875"/>
    <lineage>
        <taxon>Eukaryota</taxon>
        <taxon>Fungi</taxon>
        <taxon>Dikarya</taxon>
        <taxon>Ascomycota</taxon>
        <taxon>Pezizomycotina</taxon>
        <taxon>Eurotiomycetes</taxon>
        <taxon>Eurotiomycetidae</taxon>
        <taxon>Onygenales</taxon>
        <taxon>Ajellomycetaceae</taxon>
        <taxon>Helicocarpus</taxon>
    </lineage>
</organism>
<comment type="caution">
    <text evidence="2">The sequence shown here is derived from an EMBL/GenBank/DDBJ whole genome shotgun (WGS) entry which is preliminary data.</text>
</comment>
<proteinExistence type="predicted"/>
<reference evidence="2 3" key="1">
    <citation type="submission" date="2017-10" db="EMBL/GenBank/DDBJ databases">
        <title>Comparative genomics in systemic dimorphic fungi from Ajellomycetaceae.</title>
        <authorList>
            <person name="Munoz J.F."/>
            <person name="Mcewen J.G."/>
            <person name="Clay O.K."/>
            <person name="Cuomo C.A."/>
        </authorList>
    </citation>
    <scope>NUCLEOTIDE SEQUENCE [LARGE SCALE GENOMIC DNA]</scope>
    <source>
        <strain evidence="2 3">UAMH5409</strain>
    </source>
</reference>
<sequence length="411" mass="42741">MDPVSEYLQMRGFIGTAKHTDTWRLFGGSSTRSDRGQALEIYQYQESPHSLIALIIVLELFSDSYLTMKAISIFLILVLSFGVHGHMEMEQPPPVNSRFAKYPDYDVNYKDPMWYNASNFPCKGHLTHPFKSVAEYKAGNGYPMKISTNSAVHGGGSCQFSLSYDKGKTFKVIKSIIGGCPIPLSYKFKIPASAPSGEAIFAWTWFNKIGNREMYMNCAYVTITGGSGGSEFDSLPDYFKATIPGITKCNTTEGIDVVFPNPGPVVEYGRGAEGKPPGTGIVNCTEAAAGGSSGGGGSTGQQSQPPSGQAPQSPSSSSSSSSPAGTPPQESPGSSAQPLSSPSPDAAGSQSAPAPAAPAAGSGTAGTCTPGTIKCDSSATWSMCSGDGTQYISMGAVAAGTACKDGKIGAP</sequence>
<evidence type="ECO:0000313" key="3">
    <source>
        <dbReference type="Proteomes" id="UP000223968"/>
    </source>
</evidence>
<dbReference type="AlphaFoldDB" id="A0A2B7YBJ8"/>
<dbReference type="PANTHER" id="PTHR36182">
    <property type="entry name" value="PROTEIN, PUTATIVE (AFU_ORTHOLOGUE AFUA_6G10930)-RELATED"/>
    <property type="match status" value="1"/>
</dbReference>
<dbReference type="OrthoDB" id="2342176at2759"/>
<dbReference type="Gene3D" id="2.70.50.70">
    <property type="match status" value="1"/>
</dbReference>
<feature type="compositionally biased region" description="Low complexity" evidence="1">
    <location>
        <begin position="300"/>
        <end position="324"/>
    </location>
</feature>
<protein>
    <submittedName>
        <fullName evidence="2">Uncharacterized protein</fullName>
    </submittedName>
</protein>
<dbReference type="STRING" id="1447875.A0A2B7YBJ8"/>
<feature type="compositionally biased region" description="Low complexity" evidence="1">
    <location>
        <begin position="340"/>
        <end position="372"/>
    </location>
</feature>
<accession>A0A2B7YBJ8</accession>
<evidence type="ECO:0000313" key="2">
    <source>
        <dbReference type="EMBL" id="PGH18403.1"/>
    </source>
</evidence>
<evidence type="ECO:0000256" key="1">
    <source>
        <dbReference type="SAM" id="MobiDB-lite"/>
    </source>
</evidence>
<feature type="region of interest" description="Disordered" evidence="1">
    <location>
        <begin position="270"/>
        <end position="372"/>
    </location>
</feature>